<dbReference type="InterPro" id="IPR000994">
    <property type="entry name" value="Pept_M24"/>
</dbReference>
<dbReference type="Gene3D" id="3.40.350.10">
    <property type="entry name" value="Creatinase/prolidase N-terminal domain"/>
    <property type="match status" value="2"/>
</dbReference>
<dbReference type="OMA" id="VENEFLW"/>
<dbReference type="InterPro" id="IPR000587">
    <property type="entry name" value="Creatinase_N"/>
</dbReference>
<evidence type="ECO:0000256" key="5">
    <source>
        <dbReference type="ARBA" id="ARBA00023211"/>
    </source>
</evidence>
<dbReference type="CDD" id="cd01085">
    <property type="entry name" value="APP"/>
    <property type="match status" value="1"/>
</dbReference>
<dbReference type="PANTHER" id="PTHR43763:SF6">
    <property type="entry name" value="XAA-PRO AMINOPEPTIDASE 1"/>
    <property type="match status" value="1"/>
</dbReference>
<keyword evidence="4" id="KW-0378">Hydrolase</keyword>
<evidence type="ECO:0000256" key="7">
    <source>
        <dbReference type="SAM" id="Phobius"/>
    </source>
</evidence>
<dbReference type="PANTHER" id="PTHR43763">
    <property type="entry name" value="XAA-PRO AMINOPEPTIDASE 1"/>
    <property type="match status" value="1"/>
</dbReference>
<sequence length="989" mass="110697">MGTDDAAISELREKHQIDLDNLTLTTQPLKTFKFFIFASALYMKRSLLYILTKGVWFTILSILFVCFGLLLVATDGPHEKHVQEFLSYSKFALWWVVLGVASSIGLGSGLHTFVLYLGPHIAFFTIKAVQCGRIDLKTAPYDTIQLKRGPSWLDKDCAEFGPPLFTSTPESLVKVPLSKLLPQVQLEAILWGIGTALGELPPYFISRAARISGSKFEAMEELDATSSKEDGFMAASVKQIKRWLLTHSQHLNFFTIFLLASVPNPLFDLAGIMCGQFGIPFWKFFLATLIGKAIVKTHIQTIFIISVCNNQLFQWVENEFLWALEHIPGFSAILPSIIAKLHMLKQKFLSAPVPGTAQLDAKAKRWNLSFTLIWNTVIWLMILNFFVKIVTATAQRYLKKQQELEDPHQSEFIADCFQRRAYISGFTGSAGTAVVTREKAALWTDGRYFLQAEKELGKEWVLMRSGNLGVPTMAEWLNEVLDDGSRVGVDPFLFSSDAAEELKEEISKKNHELVFVYDFNLVDKVWGESRPKPPVRPIRVHDIKYAGVDASSKLSSLRAGLAEAGCTAIVVTMLDEVAWLLNLRGDDIPHSPVVYAYLIVENNSARLFVDNSKVTDEVIVHLANAGVEVRPYDTILSEIERMAEQKAKLWLDSSSVNAAIVSKFMSACDKNIKKFGTNGKNRNVKTSKDNPLVKSHDAKSEGPSVYYKVSPVTHAKSVKNEAELEGMRSSHLRDAVALAEFWSWLEEEILKNVDLTEVEVSQKLLDFRKKQAGFIDTSFETISGYGPNGAIIHYRPLPENCSIVDDKNLFLLDSGAQYVDGTTDITRTVHFGEPSSRQKECFTRVLQGHIALDQAIFPENTPGFVLDVLARSSLWKIGLDYRHGTGHGVGAALNVHEGPQSISFRFGNMTPLREGMIVSNEPGYYEDHSFGIRIENLLYVVEKNLPNAFGGIGYLGFEKLTFVPIQVSPLLEGSAQEWLWNNTRPLQKK</sequence>
<comment type="cofactor">
    <cofactor evidence="1">
        <name>Mn(2+)</name>
        <dbReference type="ChEBI" id="CHEBI:29035"/>
    </cofactor>
</comment>
<dbReference type="FunFam" id="3.40.350.10:FF:000003">
    <property type="entry name" value="Xaa-pro aminopeptidase P"/>
    <property type="match status" value="1"/>
</dbReference>
<dbReference type="Pfam" id="PF16189">
    <property type="entry name" value="Creatinase_N_2"/>
    <property type="match status" value="1"/>
</dbReference>
<dbReference type="SUPFAM" id="SSF53092">
    <property type="entry name" value="Creatinase/prolidase N-terminal domain"/>
    <property type="match status" value="1"/>
</dbReference>
<keyword evidence="7" id="KW-1133">Transmembrane helix</keyword>
<evidence type="ECO:0000259" key="8">
    <source>
        <dbReference type="Pfam" id="PF00557"/>
    </source>
</evidence>
<organism evidence="10 11">
    <name type="scientific">Asparagus officinalis</name>
    <name type="common">Garden asparagus</name>
    <dbReference type="NCBI Taxonomy" id="4686"/>
    <lineage>
        <taxon>Eukaryota</taxon>
        <taxon>Viridiplantae</taxon>
        <taxon>Streptophyta</taxon>
        <taxon>Embryophyta</taxon>
        <taxon>Tracheophyta</taxon>
        <taxon>Spermatophyta</taxon>
        <taxon>Magnoliopsida</taxon>
        <taxon>Liliopsida</taxon>
        <taxon>Asparagales</taxon>
        <taxon>Asparagaceae</taxon>
        <taxon>Asparagoideae</taxon>
        <taxon>Asparagus</taxon>
    </lineage>
</organism>
<evidence type="ECO:0008006" key="12">
    <source>
        <dbReference type="Google" id="ProtNLM"/>
    </source>
</evidence>
<dbReference type="GO" id="GO:0070006">
    <property type="term" value="F:metalloaminopeptidase activity"/>
    <property type="evidence" value="ECO:0007669"/>
    <property type="project" value="InterPro"/>
</dbReference>
<gene>
    <name evidence="10" type="ORF">A4U43_C07F37160</name>
</gene>
<dbReference type="AlphaFoldDB" id="A0A5P1EHS0"/>
<evidence type="ECO:0000256" key="3">
    <source>
        <dbReference type="ARBA" id="ARBA00022723"/>
    </source>
</evidence>
<evidence type="ECO:0000259" key="9">
    <source>
        <dbReference type="Pfam" id="PF01321"/>
    </source>
</evidence>
<feature type="domain" description="Peptidase M24" evidence="8">
    <location>
        <begin position="725"/>
        <end position="941"/>
    </location>
</feature>
<evidence type="ECO:0000256" key="6">
    <source>
        <dbReference type="SAM" id="MobiDB-lite"/>
    </source>
</evidence>
<dbReference type="Proteomes" id="UP000243459">
    <property type="component" value="Chromosome 7"/>
</dbReference>
<feature type="transmembrane region" description="Helical" evidence="7">
    <location>
        <begin position="92"/>
        <end position="117"/>
    </location>
</feature>
<evidence type="ECO:0000256" key="1">
    <source>
        <dbReference type="ARBA" id="ARBA00001936"/>
    </source>
</evidence>
<dbReference type="Pfam" id="PF01321">
    <property type="entry name" value="Creatinase_N"/>
    <property type="match status" value="1"/>
</dbReference>
<evidence type="ECO:0000256" key="4">
    <source>
        <dbReference type="ARBA" id="ARBA00022801"/>
    </source>
</evidence>
<evidence type="ECO:0000313" key="10">
    <source>
        <dbReference type="EMBL" id="ONK65442.1"/>
    </source>
</evidence>
<dbReference type="SUPFAM" id="SSF55920">
    <property type="entry name" value="Creatinase/aminopeptidase"/>
    <property type="match status" value="1"/>
</dbReference>
<dbReference type="GO" id="GO:0046872">
    <property type="term" value="F:metal ion binding"/>
    <property type="evidence" value="ECO:0007669"/>
    <property type="project" value="UniProtKB-KW"/>
</dbReference>
<dbReference type="Gene3D" id="3.90.230.10">
    <property type="entry name" value="Creatinase/methionine aminopeptidase superfamily"/>
    <property type="match status" value="1"/>
</dbReference>
<evidence type="ECO:0000313" key="11">
    <source>
        <dbReference type="Proteomes" id="UP000243459"/>
    </source>
</evidence>
<dbReference type="Pfam" id="PF00557">
    <property type="entry name" value="Peptidase_M24"/>
    <property type="match status" value="1"/>
</dbReference>
<feature type="domain" description="Creatinase N-terminal" evidence="9">
    <location>
        <begin position="419"/>
        <end position="509"/>
    </location>
</feature>
<proteinExistence type="inferred from homology"/>
<accession>A0A5P1EHS0</accession>
<dbReference type="FunFam" id="3.90.230.10:FF:000007">
    <property type="entry name" value="Xaa-Pro aminopeptidase P"/>
    <property type="match status" value="1"/>
</dbReference>
<feature type="transmembrane region" description="Helical" evidence="7">
    <location>
        <begin position="47"/>
        <end position="72"/>
    </location>
</feature>
<evidence type="ECO:0000256" key="2">
    <source>
        <dbReference type="ARBA" id="ARBA00008766"/>
    </source>
</evidence>
<dbReference type="InterPro" id="IPR029149">
    <property type="entry name" value="Creatin/AminoP/Spt16_N"/>
</dbReference>
<keyword evidence="11" id="KW-1185">Reference proteome</keyword>
<keyword evidence="3" id="KW-0479">Metal-binding</keyword>
<comment type="similarity">
    <text evidence="2">Belongs to the peptidase M24B family.</text>
</comment>
<name>A0A5P1EHS0_ASPOF</name>
<dbReference type="InterPro" id="IPR036005">
    <property type="entry name" value="Creatinase/aminopeptidase-like"/>
</dbReference>
<protein>
    <recommendedName>
        <fullName evidence="12">Peptidase M24 domain-containing protein</fullName>
    </recommendedName>
</protein>
<feature type="transmembrane region" description="Helical" evidence="7">
    <location>
        <begin position="243"/>
        <end position="263"/>
    </location>
</feature>
<dbReference type="GO" id="GO:0005737">
    <property type="term" value="C:cytoplasm"/>
    <property type="evidence" value="ECO:0007669"/>
    <property type="project" value="UniProtKB-ARBA"/>
</dbReference>
<feature type="transmembrane region" description="Helical" evidence="7">
    <location>
        <begin position="269"/>
        <end position="290"/>
    </location>
</feature>
<dbReference type="EMBL" id="CM007387">
    <property type="protein sequence ID" value="ONK65442.1"/>
    <property type="molecule type" value="Genomic_DNA"/>
</dbReference>
<feature type="transmembrane region" description="Helical" evidence="7">
    <location>
        <begin position="368"/>
        <end position="387"/>
    </location>
</feature>
<dbReference type="Gramene" id="ONK65442">
    <property type="protein sequence ID" value="ONK65442"/>
    <property type="gene ID" value="A4U43_C07F37160"/>
</dbReference>
<dbReference type="InterPro" id="IPR033740">
    <property type="entry name" value="Pept_M24B"/>
</dbReference>
<feature type="region of interest" description="Disordered" evidence="6">
    <location>
        <begin position="678"/>
        <end position="699"/>
    </location>
</feature>
<keyword evidence="5" id="KW-0464">Manganese</keyword>
<reference evidence="11" key="1">
    <citation type="journal article" date="2017" name="Nat. Commun.">
        <title>The asparagus genome sheds light on the origin and evolution of a young Y chromosome.</title>
        <authorList>
            <person name="Harkess A."/>
            <person name="Zhou J."/>
            <person name="Xu C."/>
            <person name="Bowers J.E."/>
            <person name="Van der Hulst R."/>
            <person name="Ayyampalayam S."/>
            <person name="Mercati F."/>
            <person name="Riccardi P."/>
            <person name="McKain M.R."/>
            <person name="Kakrana A."/>
            <person name="Tang H."/>
            <person name="Ray J."/>
            <person name="Groenendijk J."/>
            <person name="Arikit S."/>
            <person name="Mathioni S.M."/>
            <person name="Nakano M."/>
            <person name="Shan H."/>
            <person name="Telgmann-Rauber A."/>
            <person name="Kanno A."/>
            <person name="Yue Z."/>
            <person name="Chen H."/>
            <person name="Li W."/>
            <person name="Chen Y."/>
            <person name="Xu X."/>
            <person name="Zhang Y."/>
            <person name="Luo S."/>
            <person name="Chen H."/>
            <person name="Gao J."/>
            <person name="Mao Z."/>
            <person name="Pires J.C."/>
            <person name="Luo M."/>
            <person name="Kudrna D."/>
            <person name="Wing R.A."/>
            <person name="Meyers B.C."/>
            <person name="Yi K."/>
            <person name="Kong H."/>
            <person name="Lavrijsen P."/>
            <person name="Sunseri F."/>
            <person name="Falavigna A."/>
            <person name="Ye Y."/>
            <person name="Leebens-Mack J.H."/>
            <person name="Chen G."/>
        </authorList>
    </citation>
    <scope>NUCLEOTIDE SEQUENCE [LARGE SCALE GENOMIC DNA]</scope>
    <source>
        <strain evidence="11">cv. DH0086</strain>
    </source>
</reference>
<dbReference type="InterPro" id="IPR050422">
    <property type="entry name" value="X-Pro_aminopeptidase_P"/>
</dbReference>
<keyword evidence="7" id="KW-0812">Transmembrane</keyword>
<keyword evidence="7" id="KW-0472">Membrane</keyword>